<proteinExistence type="predicted"/>
<accession>A0A3D9BUI3</accession>
<name>A0A3D9BUI3_9FLAO</name>
<dbReference type="RefSeq" id="WP_115948710.1">
    <property type="nucleotide sequence ID" value="NZ_QNVS01000002.1"/>
</dbReference>
<sequence>MKIYLAVLRKDVDLKEFKMFLKDQKIELTDHYKVIGIVKLKSDKKLLEKDFEKFCESIEEEKDNFTI</sequence>
<reference evidence="1 2" key="1">
    <citation type="journal article" date="2006" name="Int. J. Syst. Evol. Microbiol.">
        <title>Chryseobacterium piscium sp. nov., isolated from fish of the South Atlantic Ocean off South Africa.</title>
        <authorList>
            <person name="de Beer H."/>
            <person name="Hugo C.J."/>
            <person name="Jooste P.J."/>
            <person name="Vancanneyt M."/>
            <person name="Coenye T."/>
            <person name="Vandamme P."/>
        </authorList>
    </citation>
    <scope>NUCLEOTIDE SEQUENCE [LARGE SCALE GENOMIC DNA]</scope>
    <source>
        <strain evidence="1 2">CCUG 51923</strain>
    </source>
</reference>
<evidence type="ECO:0000313" key="2">
    <source>
        <dbReference type="Proteomes" id="UP000256512"/>
    </source>
</evidence>
<keyword evidence="2" id="KW-1185">Reference proteome</keyword>
<dbReference type="AlphaFoldDB" id="A0A3D9BUI3"/>
<dbReference type="Proteomes" id="UP000256512">
    <property type="component" value="Unassembled WGS sequence"/>
</dbReference>
<dbReference type="EMBL" id="QNVS01000002">
    <property type="protein sequence ID" value="REC57148.1"/>
    <property type="molecule type" value="Genomic_DNA"/>
</dbReference>
<evidence type="ECO:0000313" key="1">
    <source>
        <dbReference type="EMBL" id="REC57148.1"/>
    </source>
</evidence>
<comment type="caution">
    <text evidence="1">The sequence shown here is derived from an EMBL/GenBank/DDBJ whole genome shotgun (WGS) entry which is preliminary data.</text>
</comment>
<organism evidence="1 2">
    <name type="scientific">Chryseobacterium piscium</name>
    <dbReference type="NCBI Taxonomy" id="333702"/>
    <lineage>
        <taxon>Bacteria</taxon>
        <taxon>Pseudomonadati</taxon>
        <taxon>Bacteroidota</taxon>
        <taxon>Flavobacteriia</taxon>
        <taxon>Flavobacteriales</taxon>
        <taxon>Weeksellaceae</taxon>
        <taxon>Chryseobacterium group</taxon>
        <taxon>Chryseobacterium</taxon>
    </lineage>
</organism>
<gene>
    <name evidence="1" type="ORF">DRF62_01065</name>
</gene>
<protein>
    <submittedName>
        <fullName evidence="1">Uncharacterized protein</fullName>
    </submittedName>
</protein>